<evidence type="ECO:0000313" key="8">
    <source>
        <dbReference type="EMBL" id="ACY22345.1"/>
    </source>
</evidence>
<keyword evidence="5 7" id="KW-1133">Transmembrane helix</keyword>
<dbReference type="InterPro" id="IPR036259">
    <property type="entry name" value="MFS_trans_sf"/>
</dbReference>
<accession>D0LBV8</accession>
<dbReference type="Gene3D" id="1.20.1250.20">
    <property type="entry name" value="MFS general substrate transporter like domains"/>
    <property type="match status" value="1"/>
</dbReference>
<dbReference type="STRING" id="526226.Gbro_3139"/>
<feature type="transmembrane region" description="Helical" evidence="7">
    <location>
        <begin position="218"/>
        <end position="240"/>
    </location>
</feature>
<gene>
    <name evidence="8" type="ordered locus">Gbro_3139</name>
</gene>
<evidence type="ECO:0000256" key="5">
    <source>
        <dbReference type="ARBA" id="ARBA00022989"/>
    </source>
</evidence>
<reference evidence="8 9" key="2">
    <citation type="journal article" date="2010" name="Stand. Genomic Sci.">
        <title>Complete genome sequence of Gordonia bronchialis type strain (3410).</title>
        <authorList>
            <person name="Ivanova N."/>
            <person name="Sikorski J."/>
            <person name="Jando M."/>
            <person name="Lapidus A."/>
            <person name="Nolan M."/>
            <person name="Lucas S."/>
            <person name="Del Rio T.G."/>
            <person name="Tice H."/>
            <person name="Copeland A."/>
            <person name="Cheng J.F."/>
            <person name="Chen F."/>
            <person name="Bruce D."/>
            <person name="Goodwin L."/>
            <person name="Pitluck S."/>
            <person name="Mavromatis K."/>
            <person name="Ovchinnikova G."/>
            <person name="Pati A."/>
            <person name="Chen A."/>
            <person name="Palaniappan K."/>
            <person name="Land M."/>
            <person name="Hauser L."/>
            <person name="Chang Y.J."/>
            <person name="Jeffries C.D."/>
            <person name="Chain P."/>
            <person name="Saunders E."/>
            <person name="Han C."/>
            <person name="Detter J.C."/>
            <person name="Brettin T."/>
            <person name="Rohde M."/>
            <person name="Goker M."/>
            <person name="Bristow J."/>
            <person name="Eisen J.A."/>
            <person name="Markowitz V."/>
            <person name="Hugenholtz P."/>
            <person name="Klenk H.P."/>
            <person name="Kyrpides N.C."/>
        </authorList>
    </citation>
    <scope>NUCLEOTIDE SEQUENCE [LARGE SCALE GENOMIC DNA]</scope>
    <source>
        <strain evidence="9">ATCC 25592 / DSM 43247 / BCRC 13721 / JCM 3198 / KCTC 3076 / NBRC 16047 / NCTC 10667</strain>
    </source>
</reference>
<feature type="transmembrane region" description="Helical" evidence="7">
    <location>
        <begin position="314"/>
        <end position="334"/>
    </location>
</feature>
<dbReference type="PANTHER" id="PTHR23513">
    <property type="entry name" value="INTEGRAL MEMBRANE EFFLUX PROTEIN-RELATED"/>
    <property type="match status" value="1"/>
</dbReference>
<dbReference type="KEGG" id="gbr:Gbro_3139"/>
<keyword evidence="3" id="KW-1003">Cell membrane</keyword>
<dbReference type="RefSeq" id="WP_012834861.1">
    <property type="nucleotide sequence ID" value="NC_013441.1"/>
</dbReference>
<comment type="subcellular location">
    <subcellularLocation>
        <location evidence="1">Cell inner membrane</location>
        <topology evidence="1">Multi-pass membrane protein</topology>
    </subcellularLocation>
</comment>
<evidence type="ECO:0000256" key="1">
    <source>
        <dbReference type="ARBA" id="ARBA00004429"/>
    </source>
</evidence>
<evidence type="ECO:0000256" key="6">
    <source>
        <dbReference type="ARBA" id="ARBA00023136"/>
    </source>
</evidence>
<dbReference type="GO" id="GO:0005886">
    <property type="term" value="C:plasma membrane"/>
    <property type="evidence" value="ECO:0007669"/>
    <property type="project" value="UniProtKB-SubCell"/>
</dbReference>
<dbReference type="InterPro" id="IPR011701">
    <property type="entry name" value="MFS"/>
</dbReference>
<feature type="transmembrane region" description="Helical" evidence="7">
    <location>
        <begin position="280"/>
        <end position="302"/>
    </location>
</feature>
<dbReference type="Proteomes" id="UP000001219">
    <property type="component" value="Chromosome"/>
</dbReference>
<dbReference type="EMBL" id="CP001802">
    <property type="protein sequence ID" value="ACY22345.1"/>
    <property type="molecule type" value="Genomic_DNA"/>
</dbReference>
<dbReference type="AlphaFoldDB" id="D0LBV8"/>
<dbReference type="CDD" id="cd06173">
    <property type="entry name" value="MFS_MefA_like"/>
    <property type="match status" value="1"/>
</dbReference>
<feature type="transmembrane region" description="Helical" evidence="7">
    <location>
        <begin position="12"/>
        <end position="36"/>
    </location>
</feature>
<feature type="transmembrane region" description="Helical" evidence="7">
    <location>
        <begin position="153"/>
        <end position="182"/>
    </location>
</feature>
<dbReference type="SUPFAM" id="SSF103473">
    <property type="entry name" value="MFS general substrate transporter"/>
    <property type="match status" value="1"/>
</dbReference>
<sequence length="453" mass="47567">MGSIFGVRDYRHLFGAQLVALFGTGLATVALGLLAYELAGPNAAAVLGTALALKMVAYVVIAPIAGAFADRLPRRRALVGLDAVRAAVVLALPFVDHVWQVYLLVVVLQSASAAFTPTFQAALPDVLPDEQQYTRALSYSQLASTMETLLSPLLAVVLVTVVSFHWLFVATAVGFVVSAVLVGSSRVPDACDVQRSAIFDRALAGVAIFRATPRLRGLLGMNLVVAAVGSIVMVNTVNYVQETLGRAASSVAVLLACNGIGVIAAAVVVPGLLRRRPERAVMLGGCVILIGATGAALALSLAGGGGWRWPVVGTIWAVIGVGTGLVLTPVGRVLRRSSSAGDRPAVFAAQFSLSHGCWLVAYPLAGWGATAWGYRSTWGLLGLLAVAGVVTASRAWPTHDPDVLVHEHDAPVEVDHLVHAVPADGGRWRHEHAFVIDDRHPHWPDVASVHVHR</sequence>
<evidence type="ECO:0000256" key="3">
    <source>
        <dbReference type="ARBA" id="ARBA00022475"/>
    </source>
</evidence>
<feature type="transmembrane region" description="Helical" evidence="7">
    <location>
        <begin position="42"/>
        <end position="65"/>
    </location>
</feature>
<dbReference type="GO" id="GO:0022857">
    <property type="term" value="F:transmembrane transporter activity"/>
    <property type="evidence" value="ECO:0007669"/>
    <property type="project" value="InterPro"/>
</dbReference>
<evidence type="ECO:0000256" key="4">
    <source>
        <dbReference type="ARBA" id="ARBA00022692"/>
    </source>
</evidence>
<proteinExistence type="predicted"/>
<protein>
    <submittedName>
        <fullName evidence="8">Major facilitator superfamily MFS_1</fullName>
    </submittedName>
</protein>
<reference evidence="9" key="1">
    <citation type="submission" date="2009-10" db="EMBL/GenBank/DDBJ databases">
        <title>The complete chromosome of Gordonia bronchialis DSM 43247.</title>
        <authorList>
            <consortium name="US DOE Joint Genome Institute (JGI-PGF)"/>
            <person name="Lucas S."/>
            <person name="Copeland A."/>
            <person name="Lapidus A."/>
            <person name="Glavina del Rio T."/>
            <person name="Dalin E."/>
            <person name="Tice H."/>
            <person name="Bruce D."/>
            <person name="Goodwin L."/>
            <person name="Pitluck S."/>
            <person name="Kyrpides N."/>
            <person name="Mavromatis K."/>
            <person name="Ivanova N."/>
            <person name="Ovchinnikova G."/>
            <person name="Saunders E."/>
            <person name="Brettin T."/>
            <person name="Detter J.C."/>
            <person name="Han C."/>
            <person name="Larimer F."/>
            <person name="Land M."/>
            <person name="Hauser L."/>
            <person name="Markowitz V."/>
            <person name="Cheng J.-F."/>
            <person name="Hugenholtz P."/>
            <person name="Woyke T."/>
            <person name="Wu D."/>
            <person name="Jando M."/>
            <person name="Schneider S."/>
            <person name="Goeker M."/>
            <person name="Klenk H.-P."/>
            <person name="Eisen J.A."/>
        </authorList>
    </citation>
    <scope>NUCLEOTIDE SEQUENCE [LARGE SCALE GENOMIC DNA]</scope>
    <source>
        <strain evidence="9">ATCC 25592 / DSM 43247 / BCRC 13721 / JCM 3198 / KCTC 3076 / NBRC 16047 / NCTC 10667</strain>
    </source>
</reference>
<keyword evidence="2" id="KW-0813">Transport</keyword>
<dbReference type="HOGENOM" id="CLU_034180_7_1_11"/>
<feature type="transmembrane region" description="Helical" evidence="7">
    <location>
        <begin position="252"/>
        <end position="273"/>
    </location>
</feature>
<keyword evidence="4 7" id="KW-0812">Transmembrane</keyword>
<organism evidence="8 9">
    <name type="scientific">Gordonia bronchialis (strain ATCC 25592 / DSM 43247 / BCRC 13721 / JCM 3198 / KCTC 3076 / NBRC 16047 / NCTC 10667)</name>
    <name type="common">Rhodococcus bronchialis</name>
    <dbReference type="NCBI Taxonomy" id="526226"/>
    <lineage>
        <taxon>Bacteria</taxon>
        <taxon>Bacillati</taxon>
        <taxon>Actinomycetota</taxon>
        <taxon>Actinomycetes</taxon>
        <taxon>Mycobacteriales</taxon>
        <taxon>Gordoniaceae</taxon>
        <taxon>Gordonia</taxon>
    </lineage>
</organism>
<dbReference type="eggNOG" id="COG2814">
    <property type="taxonomic scope" value="Bacteria"/>
</dbReference>
<evidence type="ECO:0000313" key="9">
    <source>
        <dbReference type="Proteomes" id="UP000001219"/>
    </source>
</evidence>
<dbReference type="PANTHER" id="PTHR23513:SF9">
    <property type="entry name" value="ENTEROBACTIN EXPORTER ENTS"/>
    <property type="match status" value="1"/>
</dbReference>
<keyword evidence="6 7" id="KW-0472">Membrane</keyword>
<dbReference type="Pfam" id="PF07690">
    <property type="entry name" value="MFS_1"/>
    <property type="match status" value="1"/>
</dbReference>
<dbReference type="OrthoDB" id="4368225at2"/>
<evidence type="ECO:0000256" key="2">
    <source>
        <dbReference type="ARBA" id="ARBA00022448"/>
    </source>
</evidence>
<keyword evidence="9" id="KW-1185">Reference proteome</keyword>
<name>D0LBV8_GORB4</name>
<evidence type="ECO:0000256" key="7">
    <source>
        <dbReference type="SAM" id="Phobius"/>
    </source>
</evidence>